<evidence type="ECO:0000313" key="2">
    <source>
        <dbReference type="EMBL" id="OCT74249.1"/>
    </source>
</evidence>
<evidence type="ECO:0000256" key="1">
    <source>
        <dbReference type="SAM" id="Phobius"/>
    </source>
</evidence>
<keyword evidence="1" id="KW-0812">Transmembrane</keyword>
<organism evidence="2 3">
    <name type="scientific">Xenopus laevis</name>
    <name type="common">African clawed frog</name>
    <dbReference type="NCBI Taxonomy" id="8355"/>
    <lineage>
        <taxon>Eukaryota</taxon>
        <taxon>Metazoa</taxon>
        <taxon>Chordata</taxon>
        <taxon>Craniata</taxon>
        <taxon>Vertebrata</taxon>
        <taxon>Euteleostomi</taxon>
        <taxon>Amphibia</taxon>
        <taxon>Batrachia</taxon>
        <taxon>Anura</taxon>
        <taxon>Pipoidea</taxon>
        <taxon>Pipidae</taxon>
        <taxon>Xenopodinae</taxon>
        <taxon>Xenopus</taxon>
        <taxon>Xenopus</taxon>
    </lineage>
</organism>
<dbReference type="AlphaFoldDB" id="A0A974CIV7"/>
<evidence type="ECO:0000313" key="3">
    <source>
        <dbReference type="Proteomes" id="UP000694892"/>
    </source>
</evidence>
<dbReference type="Proteomes" id="UP000694892">
    <property type="component" value="Chromosome 6S"/>
</dbReference>
<name>A0A974CIV7_XENLA</name>
<keyword evidence="1" id="KW-0472">Membrane</keyword>
<accession>A0A974CIV7</accession>
<keyword evidence="1" id="KW-1133">Transmembrane helix</keyword>
<feature type="transmembrane region" description="Helical" evidence="1">
    <location>
        <begin position="58"/>
        <end position="75"/>
    </location>
</feature>
<dbReference type="EMBL" id="CM004477">
    <property type="protein sequence ID" value="OCT74249.1"/>
    <property type="molecule type" value="Genomic_DNA"/>
</dbReference>
<sequence length="76" mass="9263">MFQESFHSKIYMQVHCKFLETTNEQKSEKTQPRYPFHLFCILFKNIKLICLLKKKVNISYFYAILLNCVSVCFMWK</sequence>
<proteinExistence type="predicted"/>
<protein>
    <submittedName>
        <fullName evidence="2">Uncharacterized protein</fullName>
    </submittedName>
</protein>
<reference evidence="3" key="1">
    <citation type="journal article" date="2016" name="Nature">
        <title>Genome evolution in the allotetraploid frog Xenopus laevis.</title>
        <authorList>
            <person name="Session A.M."/>
            <person name="Uno Y."/>
            <person name="Kwon T."/>
            <person name="Chapman J.A."/>
            <person name="Toyoda A."/>
            <person name="Takahashi S."/>
            <person name="Fukui A."/>
            <person name="Hikosaka A."/>
            <person name="Suzuki A."/>
            <person name="Kondo M."/>
            <person name="van Heeringen S.J."/>
            <person name="Quigley I."/>
            <person name="Heinz S."/>
            <person name="Ogino H."/>
            <person name="Ochi H."/>
            <person name="Hellsten U."/>
            <person name="Lyons J.B."/>
            <person name="Simakov O."/>
            <person name="Putnam N."/>
            <person name="Stites J."/>
            <person name="Kuroki Y."/>
            <person name="Tanaka T."/>
            <person name="Michiue T."/>
            <person name="Watanabe M."/>
            <person name="Bogdanovic O."/>
            <person name="Lister R."/>
            <person name="Georgiou G."/>
            <person name="Paranjpe S.S."/>
            <person name="van Kruijsbergen I."/>
            <person name="Shu S."/>
            <person name="Carlson J."/>
            <person name="Kinoshita T."/>
            <person name="Ohta Y."/>
            <person name="Mawaribuchi S."/>
            <person name="Jenkins J."/>
            <person name="Grimwood J."/>
            <person name="Schmutz J."/>
            <person name="Mitros T."/>
            <person name="Mozaffari S.V."/>
            <person name="Suzuki Y."/>
            <person name="Haramoto Y."/>
            <person name="Yamamoto T.S."/>
            <person name="Takagi C."/>
            <person name="Heald R."/>
            <person name="Miller K."/>
            <person name="Haudenschild C."/>
            <person name="Kitzman J."/>
            <person name="Nakayama T."/>
            <person name="Izutsu Y."/>
            <person name="Robert J."/>
            <person name="Fortriede J."/>
            <person name="Burns K."/>
            <person name="Lotay V."/>
            <person name="Karimi K."/>
            <person name="Yasuoka Y."/>
            <person name="Dichmann D.S."/>
            <person name="Flajnik M.F."/>
            <person name="Houston D.W."/>
            <person name="Shendure J."/>
            <person name="DuPasquier L."/>
            <person name="Vize P.D."/>
            <person name="Zorn A.M."/>
            <person name="Ito M."/>
            <person name="Marcotte E.M."/>
            <person name="Wallingford J.B."/>
            <person name="Ito Y."/>
            <person name="Asashima M."/>
            <person name="Ueno N."/>
            <person name="Matsuda Y."/>
            <person name="Veenstra G.J."/>
            <person name="Fujiyama A."/>
            <person name="Harland R.M."/>
            <person name="Taira M."/>
            <person name="Rokhsar D.S."/>
        </authorList>
    </citation>
    <scope>NUCLEOTIDE SEQUENCE [LARGE SCALE GENOMIC DNA]</scope>
    <source>
        <strain evidence="3">J</strain>
    </source>
</reference>
<gene>
    <name evidence="2" type="ORF">XELAEV_18033207mg</name>
</gene>